<keyword evidence="3" id="KW-1185">Reference proteome</keyword>
<dbReference type="Proteomes" id="UP001066276">
    <property type="component" value="Chromosome 6"/>
</dbReference>
<accession>A0AAV7Q300</accession>
<feature type="region of interest" description="Disordered" evidence="1">
    <location>
        <begin position="1"/>
        <end position="73"/>
    </location>
</feature>
<name>A0AAV7Q300_PLEWA</name>
<dbReference type="AlphaFoldDB" id="A0AAV7Q300"/>
<evidence type="ECO:0000313" key="3">
    <source>
        <dbReference type="Proteomes" id="UP001066276"/>
    </source>
</evidence>
<evidence type="ECO:0000313" key="2">
    <source>
        <dbReference type="EMBL" id="KAJ1134753.1"/>
    </source>
</evidence>
<feature type="compositionally biased region" description="Pro residues" evidence="1">
    <location>
        <begin position="107"/>
        <end position="116"/>
    </location>
</feature>
<evidence type="ECO:0000256" key="1">
    <source>
        <dbReference type="SAM" id="MobiDB-lite"/>
    </source>
</evidence>
<reference evidence="2" key="1">
    <citation type="journal article" date="2022" name="bioRxiv">
        <title>Sequencing and chromosome-scale assembly of the giantPleurodeles waltlgenome.</title>
        <authorList>
            <person name="Brown T."/>
            <person name="Elewa A."/>
            <person name="Iarovenko S."/>
            <person name="Subramanian E."/>
            <person name="Araus A.J."/>
            <person name="Petzold A."/>
            <person name="Susuki M."/>
            <person name="Suzuki K.-i.T."/>
            <person name="Hayashi T."/>
            <person name="Toyoda A."/>
            <person name="Oliveira C."/>
            <person name="Osipova E."/>
            <person name="Leigh N.D."/>
            <person name="Simon A."/>
            <person name="Yun M.H."/>
        </authorList>
    </citation>
    <scope>NUCLEOTIDE SEQUENCE</scope>
    <source>
        <strain evidence="2">20211129_DDA</strain>
        <tissue evidence="2">Liver</tissue>
    </source>
</reference>
<sequence>MQPSEGRLPAPSAGTSGSLSPGPPHPVLQPGAPRAAPHPSCAGADPRLHRSARSIAPENPAFRTAVHPGAPASNATHLMWAQVLPQRLHRRARRGSSALHQDGLLFSPPPCRPPPATTRGPLLSGAAPRGPLSSSPEA</sequence>
<dbReference type="EMBL" id="JANPWB010000010">
    <property type="protein sequence ID" value="KAJ1134753.1"/>
    <property type="molecule type" value="Genomic_DNA"/>
</dbReference>
<proteinExistence type="predicted"/>
<protein>
    <submittedName>
        <fullName evidence="2">Uncharacterized protein</fullName>
    </submittedName>
</protein>
<feature type="region of interest" description="Disordered" evidence="1">
    <location>
        <begin position="89"/>
        <end position="138"/>
    </location>
</feature>
<gene>
    <name evidence="2" type="ORF">NDU88_001200</name>
</gene>
<organism evidence="2 3">
    <name type="scientific">Pleurodeles waltl</name>
    <name type="common">Iberian ribbed newt</name>
    <dbReference type="NCBI Taxonomy" id="8319"/>
    <lineage>
        <taxon>Eukaryota</taxon>
        <taxon>Metazoa</taxon>
        <taxon>Chordata</taxon>
        <taxon>Craniata</taxon>
        <taxon>Vertebrata</taxon>
        <taxon>Euteleostomi</taxon>
        <taxon>Amphibia</taxon>
        <taxon>Batrachia</taxon>
        <taxon>Caudata</taxon>
        <taxon>Salamandroidea</taxon>
        <taxon>Salamandridae</taxon>
        <taxon>Pleurodelinae</taxon>
        <taxon>Pleurodeles</taxon>
    </lineage>
</organism>
<comment type="caution">
    <text evidence="2">The sequence shown here is derived from an EMBL/GenBank/DDBJ whole genome shotgun (WGS) entry which is preliminary data.</text>
</comment>